<gene>
    <name evidence="3" type="ORF">DY000_02022238</name>
    <name evidence="2" type="ORF">F2Q70_00029955</name>
</gene>
<accession>A0A8S9H492</accession>
<evidence type="ECO:0000313" key="3">
    <source>
        <dbReference type="EMBL" id="KAF3595373.1"/>
    </source>
</evidence>
<reference evidence="3 4" key="3">
    <citation type="journal article" date="2020" name="BMC Genomics">
        <title>Intraspecific diversification of the crop wild relative Brassica cretica Lam. using demographic model selection.</title>
        <authorList>
            <person name="Kioukis A."/>
            <person name="Michalopoulou V.A."/>
            <person name="Briers L."/>
            <person name="Pirintsos S."/>
            <person name="Studholme D.J."/>
            <person name="Pavlidis P."/>
            <person name="Sarris P.F."/>
        </authorList>
    </citation>
    <scope>NUCLEOTIDE SEQUENCE [LARGE SCALE GENOMIC DNA]</scope>
    <source>
        <strain evidence="4">cv. PFS-1207/04</strain>
        <strain evidence="3">PFS-1207/04</strain>
    </source>
</reference>
<evidence type="ECO:0000313" key="2">
    <source>
        <dbReference type="EMBL" id="KAF2532521.1"/>
    </source>
</evidence>
<dbReference type="EMBL" id="QGKY02002305">
    <property type="protein sequence ID" value="KAF2532521.1"/>
    <property type="molecule type" value="Genomic_DNA"/>
</dbReference>
<dbReference type="AlphaFoldDB" id="A0A8S9H492"/>
<dbReference type="EMBL" id="QGKV02000299">
    <property type="protein sequence ID" value="KAF3595373.1"/>
    <property type="molecule type" value="Genomic_DNA"/>
</dbReference>
<feature type="region of interest" description="Disordered" evidence="1">
    <location>
        <begin position="32"/>
        <end position="93"/>
    </location>
</feature>
<comment type="caution">
    <text evidence="2">The sequence shown here is derived from an EMBL/GenBank/DDBJ whole genome shotgun (WGS) entry which is preliminary data.</text>
</comment>
<reference evidence="2" key="1">
    <citation type="submission" date="2019-12" db="EMBL/GenBank/DDBJ databases">
        <title>Genome sequencing and annotation of Brassica cretica.</title>
        <authorList>
            <person name="Studholme D.J."/>
            <person name="Sarris P.F."/>
        </authorList>
    </citation>
    <scope>NUCLEOTIDE SEQUENCE</scope>
    <source>
        <strain evidence="2">PFS-102/07</strain>
        <tissue evidence="2">Leaf</tissue>
    </source>
</reference>
<evidence type="ECO:0000256" key="1">
    <source>
        <dbReference type="SAM" id="MobiDB-lite"/>
    </source>
</evidence>
<organism evidence="2">
    <name type="scientific">Brassica cretica</name>
    <name type="common">Mustard</name>
    <dbReference type="NCBI Taxonomy" id="69181"/>
    <lineage>
        <taxon>Eukaryota</taxon>
        <taxon>Viridiplantae</taxon>
        <taxon>Streptophyta</taxon>
        <taxon>Embryophyta</taxon>
        <taxon>Tracheophyta</taxon>
        <taxon>Spermatophyta</taxon>
        <taxon>Magnoliopsida</taxon>
        <taxon>eudicotyledons</taxon>
        <taxon>Gunneridae</taxon>
        <taxon>Pentapetalae</taxon>
        <taxon>rosids</taxon>
        <taxon>malvids</taxon>
        <taxon>Brassicales</taxon>
        <taxon>Brassicaceae</taxon>
        <taxon>Brassiceae</taxon>
        <taxon>Brassica</taxon>
    </lineage>
</organism>
<evidence type="ECO:0000313" key="4">
    <source>
        <dbReference type="Proteomes" id="UP000266723"/>
    </source>
</evidence>
<keyword evidence="4" id="KW-1185">Reference proteome</keyword>
<name>A0A8S9H492_BRACR</name>
<sequence length="93" mass="10245">MEIPSEAVKNTLVYKEVGPRQVPSLTSMKEITGRKEGANELTLNPRGKHASTNLVGLPTKGRIQDKATGHLVTSKKRESGSSKREQRAARRSY</sequence>
<dbReference type="Proteomes" id="UP000266723">
    <property type="component" value="Unassembled WGS sequence"/>
</dbReference>
<reference evidence="3" key="2">
    <citation type="submission" date="2019-12" db="EMBL/GenBank/DDBJ databases">
        <authorList>
            <person name="Studholme D.J."/>
            <person name="Sarris P."/>
        </authorList>
    </citation>
    <scope>NUCLEOTIDE SEQUENCE</scope>
    <source>
        <strain evidence="3">PFS-1207/04</strain>
        <tissue evidence="3">Leaf</tissue>
    </source>
</reference>
<feature type="compositionally biased region" description="Basic and acidic residues" evidence="1">
    <location>
        <begin position="75"/>
        <end position="93"/>
    </location>
</feature>
<proteinExistence type="predicted"/>
<protein>
    <submittedName>
        <fullName evidence="2">Uncharacterized protein</fullName>
    </submittedName>
</protein>